<accession>A0A653CV10</accession>
<evidence type="ECO:0000256" key="9">
    <source>
        <dbReference type="ARBA" id="ARBA00022692"/>
    </source>
</evidence>
<dbReference type="GO" id="GO:0016024">
    <property type="term" value="P:CDP-diacylglycerol biosynthetic process"/>
    <property type="evidence" value="ECO:0007669"/>
    <property type="project" value="UniProtKB-UniPathway"/>
</dbReference>
<comment type="catalytic activity">
    <reaction evidence="1 16">
        <text>a 1,2-diacyl-sn-glycero-3-phosphate + CTP + H(+) = a CDP-1,2-diacyl-sn-glycerol + diphosphate</text>
        <dbReference type="Rhea" id="RHEA:16229"/>
        <dbReference type="ChEBI" id="CHEBI:15378"/>
        <dbReference type="ChEBI" id="CHEBI:33019"/>
        <dbReference type="ChEBI" id="CHEBI:37563"/>
        <dbReference type="ChEBI" id="CHEBI:58332"/>
        <dbReference type="ChEBI" id="CHEBI:58608"/>
        <dbReference type="EC" id="2.7.7.41"/>
    </reaction>
</comment>
<dbReference type="UniPathway" id="UPA00557">
    <property type="reaction ID" value="UER00614"/>
</dbReference>
<comment type="similarity">
    <text evidence="5 16">Belongs to the CDS family.</text>
</comment>
<dbReference type="InterPro" id="IPR016720">
    <property type="entry name" value="PC_Trfase_euk"/>
</dbReference>
<evidence type="ECO:0000256" key="15">
    <source>
        <dbReference type="ARBA" id="ARBA00023264"/>
    </source>
</evidence>
<organism evidence="18 19">
    <name type="scientific">Callosobruchus maculatus</name>
    <name type="common">Southern cowpea weevil</name>
    <name type="synonym">Pulse bruchid</name>
    <dbReference type="NCBI Taxonomy" id="64391"/>
    <lineage>
        <taxon>Eukaryota</taxon>
        <taxon>Metazoa</taxon>
        <taxon>Ecdysozoa</taxon>
        <taxon>Arthropoda</taxon>
        <taxon>Hexapoda</taxon>
        <taxon>Insecta</taxon>
        <taxon>Pterygota</taxon>
        <taxon>Neoptera</taxon>
        <taxon>Endopterygota</taxon>
        <taxon>Coleoptera</taxon>
        <taxon>Polyphaga</taxon>
        <taxon>Cucujiformia</taxon>
        <taxon>Chrysomeloidea</taxon>
        <taxon>Chrysomelidae</taxon>
        <taxon>Bruchinae</taxon>
        <taxon>Bruchini</taxon>
        <taxon>Callosobruchus</taxon>
    </lineage>
</organism>
<dbReference type="AlphaFoldDB" id="A0A653CV10"/>
<dbReference type="EC" id="2.7.7.41" evidence="6 16"/>
<keyword evidence="15" id="KW-1208">Phospholipid metabolism</keyword>
<evidence type="ECO:0000256" key="11">
    <source>
        <dbReference type="ARBA" id="ARBA00022989"/>
    </source>
</evidence>
<evidence type="ECO:0000313" key="18">
    <source>
        <dbReference type="EMBL" id="VEN51686.1"/>
    </source>
</evidence>
<feature type="transmembrane region" description="Helical" evidence="17">
    <location>
        <begin position="211"/>
        <end position="233"/>
    </location>
</feature>
<keyword evidence="13 17" id="KW-0472">Membrane</keyword>
<evidence type="ECO:0000256" key="6">
    <source>
        <dbReference type="ARBA" id="ARBA00012487"/>
    </source>
</evidence>
<dbReference type="InterPro" id="IPR000374">
    <property type="entry name" value="PC_trans"/>
</dbReference>
<comment type="subcellular location">
    <subcellularLocation>
        <location evidence="2">Membrane</location>
        <topology evidence="2">Multi-pass membrane protein</topology>
    </subcellularLocation>
</comment>
<keyword evidence="19" id="KW-1185">Reference proteome</keyword>
<evidence type="ECO:0000256" key="8">
    <source>
        <dbReference type="ARBA" id="ARBA00022679"/>
    </source>
</evidence>
<feature type="transmembrane region" description="Helical" evidence="17">
    <location>
        <begin position="12"/>
        <end position="30"/>
    </location>
</feature>
<evidence type="ECO:0000256" key="7">
    <source>
        <dbReference type="ARBA" id="ARBA00022516"/>
    </source>
</evidence>
<dbReference type="GO" id="GO:0004605">
    <property type="term" value="F:phosphatidate cytidylyltransferase activity"/>
    <property type="evidence" value="ECO:0007669"/>
    <property type="project" value="UniProtKB-EC"/>
</dbReference>
<keyword evidence="14" id="KW-0594">Phospholipid biosynthesis</keyword>
<dbReference type="OrthoDB" id="10260889at2759"/>
<feature type="transmembrane region" description="Helical" evidence="17">
    <location>
        <begin position="145"/>
        <end position="170"/>
    </location>
</feature>
<protein>
    <recommendedName>
        <fullName evidence="6 16">Phosphatidate cytidylyltransferase</fullName>
        <ecNumber evidence="6 16">2.7.7.41</ecNumber>
    </recommendedName>
</protein>
<evidence type="ECO:0000256" key="4">
    <source>
        <dbReference type="ARBA" id="ARBA00005189"/>
    </source>
</evidence>
<evidence type="ECO:0000256" key="17">
    <source>
        <dbReference type="SAM" id="Phobius"/>
    </source>
</evidence>
<keyword evidence="8 16" id="KW-0808">Transferase</keyword>
<sequence length="321" mass="36623">MAELPHFKALNWYLVVVANYFFFVDAFRPHVQVYMKKYQIIVSLMNYHRFVAFCLYLLGLAFFLCLVSIRSIRKQFTLLAWTHCLLMVFCVQTYMLLYSIFQGLIWSFMPFLLVIINDVFSYIFGKLLGKTPLISLSPKKTLEGFVCGGIATFILAVILSYCFCNIQYLVCPLSYVERNGTISTSTNCTPTYFFQLQSYKVGSSTFSVYPFVFHAMVMSCFASVIAPFGGFCASGLKRAVNIKDFADTIPGHGGLLDRFDCQFLTCTFVNVYVSTFVNAPSVNRIFEKILYMSDENQIKFIQLLEAELVVKGMLNKTLGYP</sequence>
<dbReference type="Pfam" id="PF01148">
    <property type="entry name" value="CTP_transf_1"/>
    <property type="match status" value="1"/>
</dbReference>
<keyword evidence="9 16" id="KW-0812">Transmembrane</keyword>
<evidence type="ECO:0000256" key="5">
    <source>
        <dbReference type="ARBA" id="ARBA00010185"/>
    </source>
</evidence>
<feature type="transmembrane region" description="Helical" evidence="17">
    <location>
        <begin position="76"/>
        <end position="97"/>
    </location>
</feature>
<keyword evidence="11 17" id="KW-1133">Transmembrane helix</keyword>
<dbReference type="PANTHER" id="PTHR13773:SF8">
    <property type="entry name" value="PHOSPHATIDATE CYTIDYLYLTRANSFERASE, PHOTORECEPTOR-SPECIFIC"/>
    <property type="match status" value="1"/>
</dbReference>
<proteinExistence type="inferred from homology"/>
<evidence type="ECO:0000256" key="10">
    <source>
        <dbReference type="ARBA" id="ARBA00022695"/>
    </source>
</evidence>
<evidence type="ECO:0000256" key="14">
    <source>
        <dbReference type="ARBA" id="ARBA00023209"/>
    </source>
</evidence>
<evidence type="ECO:0000256" key="13">
    <source>
        <dbReference type="ARBA" id="ARBA00023136"/>
    </source>
</evidence>
<evidence type="ECO:0000256" key="1">
    <source>
        <dbReference type="ARBA" id="ARBA00001698"/>
    </source>
</evidence>
<gene>
    <name evidence="18" type="ORF">CALMAC_LOCUS12070</name>
</gene>
<dbReference type="Proteomes" id="UP000410492">
    <property type="component" value="Unassembled WGS sequence"/>
</dbReference>
<evidence type="ECO:0000256" key="12">
    <source>
        <dbReference type="ARBA" id="ARBA00023098"/>
    </source>
</evidence>
<evidence type="ECO:0000256" key="2">
    <source>
        <dbReference type="ARBA" id="ARBA00004141"/>
    </source>
</evidence>
<feature type="transmembrane region" description="Helical" evidence="17">
    <location>
        <begin position="103"/>
        <end position="124"/>
    </location>
</feature>
<comment type="pathway">
    <text evidence="4">Lipid metabolism.</text>
</comment>
<evidence type="ECO:0000256" key="16">
    <source>
        <dbReference type="RuleBase" id="RU003938"/>
    </source>
</evidence>
<name>A0A653CV10_CALMS</name>
<dbReference type="GO" id="GO:0005789">
    <property type="term" value="C:endoplasmic reticulum membrane"/>
    <property type="evidence" value="ECO:0007669"/>
    <property type="project" value="TreeGrafter"/>
</dbReference>
<dbReference type="PROSITE" id="PS01315">
    <property type="entry name" value="CDS"/>
    <property type="match status" value="1"/>
</dbReference>
<keyword evidence="7" id="KW-0444">Lipid biosynthesis</keyword>
<dbReference type="EMBL" id="CAACVG010008985">
    <property type="protein sequence ID" value="VEN51686.1"/>
    <property type="molecule type" value="Genomic_DNA"/>
</dbReference>
<evidence type="ECO:0000313" key="19">
    <source>
        <dbReference type="Proteomes" id="UP000410492"/>
    </source>
</evidence>
<keyword evidence="10 16" id="KW-0548">Nucleotidyltransferase</keyword>
<dbReference type="PANTHER" id="PTHR13773">
    <property type="entry name" value="PHOSPHATIDATE CYTIDYLYLTRANSFERASE"/>
    <property type="match status" value="1"/>
</dbReference>
<feature type="transmembrane region" description="Helical" evidence="17">
    <location>
        <begin position="50"/>
        <end position="69"/>
    </location>
</feature>
<comment type="pathway">
    <text evidence="3 16">Phospholipid metabolism; CDP-diacylglycerol biosynthesis; CDP-diacylglycerol from sn-glycerol 3-phosphate: step 3/3.</text>
</comment>
<keyword evidence="12" id="KW-0443">Lipid metabolism</keyword>
<reference evidence="18 19" key="1">
    <citation type="submission" date="2019-01" db="EMBL/GenBank/DDBJ databases">
        <authorList>
            <person name="Sayadi A."/>
        </authorList>
    </citation>
    <scope>NUCLEOTIDE SEQUENCE [LARGE SCALE GENOMIC DNA]</scope>
</reference>
<evidence type="ECO:0000256" key="3">
    <source>
        <dbReference type="ARBA" id="ARBA00005119"/>
    </source>
</evidence>